<evidence type="ECO:0000256" key="1">
    <source>
        <dbReference type="ARBA" id="ARBA00022806"/>
    </source>
</evidence>
<organism evidence="6 7">
    <name type="scientific">Dothidotthia symphoricarpi CBS 119687</name>
    <dbReference type="NCBI Taxonomy" id="1392245"/>
    <lineage>
        <taxon>Eukaryota</taxon>
        <taxon>Fungi</taxon>
        <taxon>Dikarya</taxon>
        <taxon>Ascomycota</taxon>
        <taxon>Pezizomycotina</taxon>
        <taxon>Dothideomycetes</taxon>
        <taxon>Pleosporomycetidae</taxon>
        <taxon>Pleosporales</taxon>
        <taxon>Dothidotthiaceae</taxon>
        <taxon>Dothidotthia</taxon>
    </lineage>
</organism>
<evidence type="ECO:0000259" key="5">
    <source>
        <dbReference type="Pfam" id="PF25396"/>
    </source>
</evidence>
<evidence type="ECO:0000256" key="2">
    <source>
        <dbReference type="SAM" id="MobiDB-lite"/>
    </source>
</evidence>
<dbReference type="PANTHER" id="PTHR10887:SF341">
    <property type="entry name" value="NFX1-TYPE ZINC FINGER-CONTAINING PROTEIN 1"/>
    <property type="match status" value="1"/>
</dbReference>
<dbReference type="InterPro" id="IPR041677">
    <property type="entry name" value="DNA2/NAM7_AAA_11"/>
</dbReference>
<dbReference type="OrthoDB" id="409395at2759"/>
<evidence type="ECO:0000313" key="6">
    <source>
        <dbReference type="EMBL" id="KAF2134773.1"/>
    </source>
</evidence>
<dbReference type="FunFam" id="3.40.50.300:FF:001366">
    <property type="entry name" value="ATP binding protein, putative"/>
    <property type="match status" value="1"/>
</dbReference>
<keyword evidence="1" id="KW-0067">ATP-binding</keyword>
<feature type="region of interest" description="Disordered" evidence="2">
    <location>
        <begin position="1073"/>
        <end position="1117"/>
    </location>
</feature>
<protein>
    <submittedName>
        <fullName evidence="6">P-loop containing nucleoside triphosphate hydrolase protein</fullName>
    </submittedName>
</protein>
<reference evidence="6" key="1">
    <citation type="journal article" date="2020" name="Stud. Mycol.">
        <title>101 Dothideomycetes genomes: a test case for predicting lifestyles and emergence of pathogens.</title>
        <authorList>
            <person name="Haridas S."/>
            <person name="Albert R."/>
            <person name="Binder M."/>
            <person name="Bloem J."/>
            <person name="Labutti K."/>
            <person name="Salamov A."/>
            <person name="Andreopoulos B."/>
            <person name="Baker S."/>
            <person name="Barry K."/>
            <person name="Bills G."/>
            <person name="Bluhm B."/>
            <person name="Cannon C."/>
            <person name="Castanera R."/>
            <person name="Culley D."/>
            <person name="Daum C."/>
            <person name="Ezra D."/>
            <person name="Gonzalez J."/>
            <person name="Henrissat B."/>
            <person name="Kuo A."/>
            <person name="Liang C."/>
            <person name="Lipzen A."/>
            <person name="Lutzoni F."/>
            <person name="Magnuson J."/>
            <person name="Mondo S."/>
            <person name="Nolan M."/>
            <person name="Ohm R."/>
            <person name="Pangilinan J."/>
            <person name="Park H.-J."/>
            <person name="Ramirez L."/>
            <person name="Alfaro M."/>
            <person name="Sun H."/>
            <person name="Tritt A."/>
            <person name="Yoshinaga Y."/>
            <person name="Zwiers L.-H."/>
            <person name="Turgeon B."/>
            <person name="Goodwin S."/>
            <person name="Spatafora J."/>
            <person name="Crous P."/>
            <person name="Grigoriev I."/>
        </authorList>
    </citation>
    <scope>NUCLEOTIDE SEQUENCE</scope>
    <source>
        <strain evidence="6">CBS 119687</strain>
    </source>
</reference>
<keyword evidence="6" id="KW-0378">Hydrolase</keyword>
<dbReference type="EMBL" id="ML977497">
    <property type="protein sequence ID" value="KAF2134773.1"/>
    <property type="molecule type" value="Genomic_DNA"/>
</dbReference>
<dbReference type="GO" id="GO:0031380">
    <property type="term" value="C:nuclear RNA-directed RNA polymerase complex"/>
    <property type="evidence" value="ECO:0007669"/>
    <property type="project" value="TreeGrafter"/>
</dbReference>
<dbReference type="CDD" id="cd06008">
    <property type="entry name" value="NF-X1-zinc-finger"/>
    <property type="match status" value="1"/>
</dbReference>
<name>A0A6A6AU89_9PLEO</name>
<dbReference type="Pfam" id="PF13086">
    <property type="entry name" value="AAA_11"/>
    <property type="match status" value="1"/>
</dbReference>
<sequence length="1223" mass="137196">MGRSRRPPNRFSRPGSHNPASQARSDNAYASLAGVNQDDGQMNAHIHERFGDLSFRDGGAHVPNDNIPTSGPSRANNDIRQYFELARKPVAGGAWLDKPEIPSPAEIMPERKHDFSTGHQNLIDIDGLRPHRVKGAYESNEEYLSTKYELMREDCIRDFRECVEEVRVDPYKLESEYTNQSIGIYDPVYIRSLIFSPRGLATRVAFSLSRVKKHVRWDQSKRLITGTLVALSPSEDAFQKICILATVAARPLSALETNPPEIDLFFARPEDQEIDPMKKWIMVECRSGFFEASRHTLLALQHMMREPFPLSDYLVDVKKEVEPPAYIQHNPHMNLSSLVMMKDAGEFENVNILEDWPASSSHSLDKSQSRALRHMLSRSLAIVQGPPGTGKTFVSITNLKVMLDNLRKDDAPIIVTAQTNHAVDQILRHVMEFETNFIRLGGRSKDKDIKKRTLFEVRSGIPPQKQPGSQKIQATIQMRKLTGECQLLLAPLELKQSPLDHNVLLQLGIITKDQAASMEMESQSTMGINTAEGPGIFMETWAGRYLDSCTRPVIPDDFDWGGYEEEDFDEVEQLQELEAEAVARDDDDIEALKGPVMLLSDNHTGKGDILTPAKIKTLLQTTSDLTTIESRYRGAVYNYFMREVKRLLTIRIRELATRYEQAALQRKVGLWEEDVRILRDQRLIGCTTTGLSKYRALLSGLRPRVVLVEEAAETQEAYVTAACFPTLEHLILVGDHQQLRPHCQNRAFEDAPYFLNLSLFERLVENDVDHDALMRQRRMIPEIRRLLYPIYGDNLKDHDSVKDSSNRPPVEGMGGNNSFFFCHDWPEARDGNMSSLNSREANMLVGLFDYLVLNGVDSSTITVLTFYNGQRKEIIRKLRGQANLRAVPGSQVVTVDSYQGEENDIVLLSLVRSNKNHSIGFLSSDNRACVALSRAKRGFYIFGNAELLACESGTWGSVVDIMLGSKTKVKVKVGQKRRVGYHLPLECQNHGNKVWMEDPSDWESIKGGCDRQCGGQLPCGHKCPYRCHPFEHEQVNCMQQCSRHVESCGHRCVQICCDPCRCQICDRRTNGMKPVLKPTPNRPKGPSTKHNLSFDNTYQTPSNPVASSMSHAGSGNRAREWQAYTNGGAQADDARALQMRKEQEAEFQKTIADAGQVAGFRSASAGASSTPARLAEASPANGTVSSNTRLLIDIDENVDTFPLANAASSKAKGKGKDVFDLMD</sequence>
<feature type="domain" description="DNA2/NAM7 helicase helicase" evidence="3">
    <location>
        <begin position="364"/>
        <end position="743"/>
    </location>
</feature>
<dbReference type="PANTHER" id="PTHR10887">
    <property type="entry name" value="DNA2/NAM7 HELICASE FAMILY"/>
    <property type="match status" value="1"/>
</dbReference>
<dbReference type="InterPro" id="IPR057373">
    <property type="entry name" value="ZNFX1"/>
</dbReference>
<dbReference type="InterPro" id="IPR045055">
    <property type="entry name" value="DNA2/NAM7-like"/>
</dbReference>
<dbReference type="CDD" id="cd18808">
    <property type="entry name" value="SF1_C_Upf1"/>
    <property type="match status" value="1"/>
</dbReference>
<dbReference type="GO" id="GO:0004386">
    <property type="term" value="F:helicase activity"/>
    <property type="evidence" value="ECO:0007669"/>
    <property type="project" value="InterPro"/>
</dbReference>
<dbReference type="InterPro" id="IPR047187">
    <property type="entry name" value="SF1_C_Upf1"/>
</dbReference>
<feature type="domain" description="ZNFX1" evidence="5">
    <location>
        <begin position="179"/>
        <end position="286"/>
    </location>
</feature>
<dbReference type="GO" id="GO:0031048">
    <property type="term" value="P:regulatory ncRNA-mediated heterochromatin formation"/>
    <property type="evidence" value="ECO:0007669"/>
    <property type="project" value="TreeGrafter"/>
</dbReference>
<evidence type="ECO:0000313" key="7">
    <source>
        <dbReference type="Proteomes" id="UP000799771"/>
    </source>
</evidence>
<gene>
    <name evidence="6" type="ORF">P153DRAFT_9361</name>
</gene>
<dbReference type="GeneID" id="54413933"/>
<accession>A0A6A6AU89</accession>
<dbReference type="InterPro" id="IPR041679">
    <property type="entry name" value="DNA2/NAM7-like_C"/>
</dbReference>
<feature type="region of interest" description="Disordered" evidence="2">
    <location>
        <begin position="1"/>
        <end position="26"/>
    </location>
</feature>
<feature type="domain" description="DNA2/NAM7 helicase-like C-terminal" evidence="4">
    <location>
        <begin position="756"/>
        <end position="945"/>
    </location>
</feature>
<proteinExistence type="predicted"/>
<dbReference type="InterPro" id="IPR027417">
    <property type="entry name" value="P-loop_NTPase"/>
</dbReference>
<keyword evidence="1" id="KW-0547">Nucleotide-binding</keyword>
<dbReference type="Pfam" id="PF25396">
    <property type="entry name" value="ZNFX1"/>
    <property type="match status" value="1"/>
</dbReference>
<dbReference type="GO" id="GO:0016787">
    <property type="term" value="F:hydrolase activity"/>
    <property type="evidence" value="ECO:0007669"/>
    <property type="project" value="UniProtKB-KW"/>
</dbReference>
<evidence type="ECO:0000259" key="4">
    <source>
        <dbReference type="Pfam" id="PF13087"/>
    </source>
</evidence>
<keyword evidence="7" id="KW-1185">Reference proteome</keyword>
<keyword evidence="1" id="KW-0347">Helicase</keyword>
<dbReference type="AlphaFoldDB" id="A0A6A6AU89"/>
<dbReference type="Pfam" id="PF13087">
    <property type="entry name" value="AAA_12"/>
    <property type="match status" value="1"/>
</dbReference>
<dbReference type="Proteomes" id="UP000799771">
    <property type="component" value="Unassembled WGS sequence"/>
</dbReference>
<dbReference type="Gene3D" id="3.40.50.300">
    <property type="entry name" value="P-loop containing nucleotide triphosphate hydrolases"/>
    <property type="match status" value="3"/>
</dbReference>
<dbReference type="RefSeq" id="XP_033529160.1">
    <property type="nucleotide sequence ID" value="XM_033673501.1"/>
</dbReference>
<dbReference type="SUPFAM" id="SSF52540">
    <property type="entry name" value="P-loop containing nucleoside triphosphate hydrolases"/>
    <property type="match status" value="1"/>
</dbReference>
<feature type="compositionally biased region" description="Polar residues" evidence="2">
    <location>
        <begin position="1088"/>
        <end position="1113"/>
    </location>
</feature>
<evidence type="ECO:0000259" key="3">
    <source>
        <dbReference type="Pfam" id="PF13086"/>
    </source>
</evidence>